<evidence type="ECO:0000313" key="1">
    <source>
        <dbReference type="EMBL" id="MEQ2225613.1"/>
    </source>
</evidence>
<protein>
    <submittedName>
        <fullName evidence="1">Uncharacterized protein</fullName>
    </submittedName>
</protein>
<dbReference type="EMBL" id="JAHRIQ010013514">
    <property type="protein sequence ID" value="MEQ2225613.1"/>
    <property type="molecule type" value="Genomic_DNA"/>
</dbReference>
<keyword evidence="2" id="KW-1185">Reference proteome</keyword>
<accession>A0ABV0T102</accession>
<dbReference type="Proteomes" id="UP001482620">
    <property type="component" value="Unassembled WGS sequence"/>
</dbReference>
<sequence>MRILLSSSQTGKTAPLSFVETASLLGTSLEHSLLLQASERNKETLARCLPHPNDHRCGRGRMKQERCFYLDSDVTGSPQLPRFLGVPEVG</sequence>
<organism evidence="1 2">
    <name type="scientific">Ilyodon furcidens</name>
    <name type="common">goldbreast splitfin</name>
    <dbReference type="NCBI Taxonomy" id="33524"/>
    <lineage>
        <taxon>Eukaryota</taxon>
        <taxon>Metazoa</taxon>
        <taxon>Chordata</taxon>
        <taxon>Craniata</taxon>
        <taxon>Vertebrata</taxon>
        <taxon>Euteleostomi</taxon>
        <taxon>Actinopterygii</taxon>
        <taxon>Neopterygii</taxon>
        <taxon>Teleostei</taxon>
        <taxon>Neoteleostei</taxon>
        <taxon>Acanthomorphata</taxon>
        <taxon>Ovalentaria</taxon>
        <taxon>Atherinomorphae</taxon>
        <taxon>Cyprinodontiformes</taxon>
        <taxon>Goodeidae</taxon>
        <taxon>Ilyodon</taxon>
    </lineage>
</organism>
<reference evidence="1 2" key="1">
    <citation type="submission" date="2021-06" db="EMBL/GenBank/DDBJ databases">
        <authorList>
            <person name="Palmer J.M."/>
        </authorList>
    </citation>
    <scope>NUCLEOTIDE SEQUENCE [LARGE SCALE GENOMIC DNA]</scope>
    <source>
        <strain evidence="2">if_2019</strain>
        <tissue evidence="1">Muscle</tissue>
    </source>
</reference>
<evidence type="ECO:0000313" key="2">
    <source>
        <dbReference type="Proteomes" id="UP001482620"/>
    </source>
</evidence>
<proteinExistence type="predicted"/>
<name>A0ABV0T102_9TELE</name>
<gene>
    <name evidence="1" type="ORF">ILYODFUR_019323</name>
</gene>
<comment type="caution">
    <text evidence="1">The sequence shown here is derived from an EMBL/GenBank/DDBJ whole genome shotgun (WGS) entry which is preliminary data.</text>
</comment>